<dbReference type="Proteomes" id="UP001497382">
    <property type="component" value="Unassembled WGS sequence"/>
</dbReference>
<evidence type="ECO:0000256" key="2">
    <source>
        <dbReference type="ARBA" id="ARBA00022679"/>
    </source>
</evidence>
<evidence type="ECO:0000313" key="5">
    <source>
        <dbReference type="Proteomes" id="UP001497382"/>
    </source>
</evidence>
<name>A0AAV2A2H2_9ARAC</name>
<dbReference type="AlphaFoldDB" id="A0AAV2A2H2"/>
<organism evidence="4 5">
    <name type="scientific">Larinioides sclopetarius</name>
    <dbReference type="NCBI Taxonomy" id="280406"/>
    <lineage>
        <taxon>Eukaryota</taxon>
        <taxon>Metazoa</taxon>
        <taxon>Ecdysozoa</taxon>
        <taxon>Arthropoda</taxon>
        <taxon>Chelicerata</taxon>
        <taxon>Arachnida</taxon>
        <taxon>Araneae</taxon>
        <taxon>Araneomorphae</taxon>
        <taxon>Entelegynae</taxon>
        <taxon>Araneoidea</taxon>
        <taxon>Araneidae</taxon>
        <taxon>Larinioides</taxon>
    </lineage>
</organism>
<keyword evidence="2" id="KW-0808">Transferase</keyword>
<protein>
    <recommendedName>
        <fullName evidence="3">Sulfotransferase domain-containing protein</fullName>
    </recommendedName>
</protein>
<gene>
    <name evidence="4" type="ORF">LARSCL_LOCUS9629</name>
</gene>
<dbReference type="Pfam" id="PF00685">
    <property type="entry name" value="Sulfotransfer_1"/>
    <property type="match status" value="1"/>
</dbReference>
<keyword evidence="5" id="KW-1185">Reference proteome</keyword>
<dbReference type="InterPro" id="IPR027417">
    <property type="entry name" value="P-loop_NTPase"/>
</dbReference>
<evidence type="ECO:0000259" key="3">
    <source>
        <dbReference type="Pfam" id="PF00685"/>
    </source>
</evidence>
<accession>A0AAV2A2H2</accession>
<dbReference type="PANTHER" id="PTHR11783">
    <property type="entry name" value="SULFOTRANSFERASE SULT"/>
    <property type="match status" value="1"/>
</dbReference>
<evidence type="ECO:0000256" key="1">
    <source>
        <dbReference type="ARBA" id="ARBA00005771"/>
    </source>
</evidence>
<dbReference type="SUPFAM" id="SSF52540">
    <property type="entry name" value="P-loop containing nucleoside triphosphate hydrolases"/>
    <property type="match status" value="1"/>
</dbReference>
<comment type="caution">
    <text evidence="4">The sequence shown here is derived from an EMBL/GenBank/DDBJ whole genome shotgun (WGS) entry which is preliminary data.</text>
</comment>
<dbReference type="GO" id="GO:0008146">
    <property type="term" value="F:sulfotransferase activity"/>
    <property type="evidence" value="ECO:0007669"/>
    <property type="project" value="InterPro"/>
</dbReference>
<sequence length="324" mass="38064">MDVKEEMSREIRKPRYLEFGGMLFPAECCHEILRDATNYKPEKGDIFVVTYPKCGTTWATQIVSLILNNGKPPMTAKEYFTCIPFMEMTPMEEFSKIPRPCCIKTHLPFDRMVFSAEPKYIYVARHPADCVVSYYHHLQFFPTYFFSNGTFDDLFELFVRGEVENGDYFDHLLDGYSRRKEPNVLFLTYESMIADPREACLKIAHFLGEEYYKNLLNNDEIILQKVLKYSSLEFMKSTVNEFWKEQFISIAPEEDQKSNPILRNLSRLMKEVMEKGEISEGKFIRKGIVGEGKVVLSEKQRQRLRNYILEKTAHSDVMSLWKDL</sequence>
<dbReference type="InterPro" id="IPR000863">
    <property type="entry name" value="Sulfotransferase_dom"/>
</dbReference>
<comment type="similarity">
    <text evidence="1">Belongs to the sulfotransferase 1 family.</text>
</comment>
<dbReference type="EMBL" id="CAXIEN010000110">
    <property type="protein sequence ID" value="CAL1278168.1"/>
    <property type="molecule type" value="Genomic_DNA"/>
</dbReference>
<reference evidence="4 5" key="1">
    <citation type="submission" date="2024-04" db="EMBL/GenBank/DDBJ databases">
        <authorList>
            <person name="Rising A."/>
            <person name="Reimegard J."/>
            <person name="Sonavane S."/>
            <person name="Akerstrom W."/>
            <person name="Nylinder S."/>
            <person name="Hedman E."/>
            <person name="Kallberg Y."/>
        </authorList>
    </citation>
    <scope>NUCLEOTIDE SEQUENCE [LARGE SCALE GENOMIC DNA]</scope>
</reference>
<proteinExistence type="inferred from homology"/>
<dbReference type="Gene3D" id="3.40.50.300">
    <property type="entry name" value="P-loop containing nucleotide triphosphate hydrolases"/>
    <property type="match status" value="1"/>
</dbReference>
<evidence type="ECO:0000313" key="4">
    <source>
        <dbReference type="EMBL" id="CAL1278168.1"/>
    </source>
</evidence>
<feature type="domain" description="Sulfotransferase" evidence="3">
    <location>
        <begin position="44"/>
        <end position="238"/>
    </location>
</feature>